<sequence>MAGGSRKEKRLRDIDELLERLSEVQKHMPDENEGKKKVQGDKMDAFQSVKSSFIAKLLGVKKTIREMQEAQQKVTTKTTDQIAKQQHVRSELKELNNLQKEMEALQSKERRKKKSKLSEQELKERDDILRQFQIQLLNLKQASTKGYINANIDLNADLETGTSGAGIGNLHATSDFLNDSGTFSGTGGSYAGAEGIELTELQKESLLKIEERDKGFDQTIDTLGQAVDRAGELAKAIGGEAEKQNALLEKTDEKIEQAQSHLQTVNMKMKDQLVESGCGFERICINLMCFIIFMGIIGVIVNLVG</sequence>
<keyword evidence="3" id="KW-1133">Transmembrane helix</keyword>
<evidence type="ECO:0000256" key="2">
    <source>
        <dbReference type="SAM" id="MobiDB-lite"/>
    </source>
</evidence>
<organism evidence="5">
    <name type="scientific">Aplanochytrium stocchinoi</name>
    <dbReference type="NCBI Taxonomy" id="215587"/>
    <lineage>
        <taxon>Eukaryota</taxon>
        <taxon>Sar</taxon>
        <taxon>Stramenopiles</taxon>
        <taxon>Bigyra</taxon>
        <taxon>Labyrinthulomycetes</taxon>
        <taxon>Thraustochytrida</taxon>
        <taxon>Thraustochytriidae</taxon>
        <taxon>Aplanochytrium</taxon>
    </lineage>
</organism>
<protein>
    <recommendedName>
        <fullName evidence="4">t-SNARE coiled-coil homology domain-containing protein</fullName>
    </recommendedName>
</protein>
<dbReference type="SUPFAM" id="SSF58038">
    <property type="entry name" value="SNARE fusion complex"/>
    <property type="match status" value="1"/>
</dbReference>
<keyword evidence="3" id="KW-0472">Membrane</keyword>
<keyword evidence="3" id="KW-0812">Transmembrane</keyword>
<evidence type="ECO:0000313" key="5">
    <source>
        <dbReference type="EMBL" id="CAE0434921.1"/>
    </source>
</evidence>
<keyword evidence="1" id="KW-0175">Coiled coil</keyword>
<evidence type="ECO:0000313" key="6">
    <source>
        <dbReference type="EMBL" id="CAE0434922.1"/>
    </source>
</evidence>
<dbReference type="PROSITE" id="PS50192">
    <property type="entry name" value="T_SNARE"/>
    <property type="match status" value="1"/>
</dbReference>
<feature type="region of interest" description="Disordered" evidence="2">
    <location>
        <begin position="21"/>
        <end position="42"/>
    </location>
</feature>
<evidence type="ECO:0000256" key="3">
    <source>
        <dbReference type="SAM" id="Phobius"/>
    </source>
</evidence>
<name>A0A6S8B106_9STRA</name>
<feature type="coiled-coil region" evidence="1">
    <location>
        <begin position="241"/>
        <end position="268"/>
    </location>
</feature>
<feature type="transmembrane region" description="Helical" evidence="3">
    <location>
        <begin position="283"/>
        <end position="304"/>
    </location>
</feature>
<feature type="domain" description="T-SNARE coiled-coil homology" evidence="4">
    <location>
        <begin position="210"/>
        <end position="272"/>
    </location>
</feature>
<dbReference type="EMBL" id="HBIN01007131">
    <property type="protein sequence ID" value="CAE0434921.1"/>
    <property type="molecule type" value="Transcribed_RNA"/>
</dbReference>
<accession>A0A6S8B106</accession>
<dbReference type="AlphaFoldDB" id="A0A6S8B106"/>
<dbReference type="EMBL" id="HBIN01007132">
    <property type="protein sequence ID" value="CAE0434922.1"/>
    <property type="molecule type" value="Transcribed_RNA"/>
</dbReference>
<dbReference type="Gene3D" id="1.20.5.110">
    <property type="match status" value="1"/>
</dbReference>
<feature type="coiled-coil region" evidence="1">
    <location>
        <begin position="85"/>
        <end position="125"/>
    </location>
</feature>
<proteinExistence type="predicted"/>
<dbReference type="InterPro" id="IPR000727">
    <property type="entry name" value="T_SNARE_dom"/>
</dbReference>
<evidence type="ECO:0000256" key="1">
    <source>
        <dbReference type="SAM" id="Coils"/>
    </source>
</evidence>
<reference evidence="5" key="1">
    <citation type="submission" date="2021-01" db="EMBL/GenBank/DDBJ databases">
        <authorList>
            <person name="Corre E."/>
            <person name="Pelletier E."/>
            <person name="Niang G."/>
            <person name="Scheremetjew M."/>
            <person name="Finn R."/>
            <person name="Kale V."/>
            <person name="Holt S."/>
            <person name="Cochrane G."/>
            <person name="Meng A."/>
            <person name="Brown T."/>
            <person name="Cohen L."/>
        </authorList>
    </citation>
    <scope>NUCLEOTIDE SEQUENCE</scope>
    <source>
        <strain evidence="5">GSBS06</strain>
    </source>
</reference>
<evidence type="ECO:0000259" key="4">
    <source>
        <dbReference type="PROSITE" id="PS50192"/>
    </source>
</evidence>
<dbReference type="CDD" id="cd15841">
    <property type="entry name" value="SNARE_Qc"/>
    <property type="match status" value="1"/>
</dbReference>
<gene>
    <name evidence="5" type="ORF">ASTO00021_LOCUS5217</name>
    <name evidence="6" type="ORF">ASTO00021_LOCUS5218</name>
</gene>